<name>A0A6J8A5W0_MYTCO</name>
<dbReference type="AlphaFoldDB" id="A0A6J8A5W0"/>
<proteinExistence type="predicted"/>
<accession>A0A6J8A5W0</accession>
<feature type="coiled-coil region" evidence="1">
    <location>
        <begin position="149"/>
        <end position="207"/>
    </location>
</feature>
<feature type="compositionally biased region" description="Basic and acidic residues" evidence="2">
    <location>
        <begin position="1"/>
        <end position="16"/>
    </location>
</feature>
<evidence type="ECO:0000313" key="4">
    <source>
        <dbReference type="Proteomes" id="UP000507470"/>
    </source>
</evidence>
<gene>
    <name evidence="3" type="ORF">MCOR_4474</name>
</gene>
<organism evidence="3 4">
    <name type="scientific">Mytilus coruscus</name>
    <name type="common">Sea mussel</name>
    <dbReference type="NCBI Taxonomy" id="42192"/>
    <lineage>
        <taxon>Eukaryota</taxon>
        <taxon>Metazoa</taxon>
        <taxon>Spiralia</taxon>
        <taxon>Lophotrochozoa</taxon>
        <taxon>Mollusca</taxon>
        <taxon>Bivalvia</taxon>
        <taxon>Autobranchia</taxon>
        <taxon>Pteriomorphia</taxon>
        <taxon>Mytilida</taxon>
        <taxon>Mytiloidea</taxon>
        <taxon>Mytilidae</taxon>
        <taxon>Mytilinae</taxon>
        <taxon>Mytilus</taxon>
    </lineage>
</organism>
<evidence type="ECO:0000313" key="3">
    <source>
        <dbReference type="EMBL" id="CAC5362847.1"/>
    </source>
</evidence>
<dbReference type="EMBL" id="CACVKT020000765">
    <property type="protein sequence ID" value="CAC5362847.1"/>
    <property type="molecule type" value="Genomic_DNA"/>
</dbReference>
<feature type="region of interest" description="Disordered" evidence="2">
    <location>
        <begin position="1"/>
        <end position="24"/>
    </location>
</feature>
<sequence length="241" mass="28818">MQHHKDQTDQLKETNRNKCKGGIKNKDTDIQKIYDKNIVEAVAKNTYILNEYIWKRLKHSNERFKIEVKRHEKIEIENLKKYEQHIGKIEQKVHIDNQEAVNKVTEEANKHHKEKVQELQIKHDVIVRKLQSENKALKKELEYRPFLELQTYISKAKKLKDENQILKGKIKTLEEKQFELEKETIRLQQMEEEIKNLHKTVDKLEKESCMLNATVDEKVAENLTLEKANADLKSRMKKKEK</sequence>
<evidence type="ECO:0000256" key="2">
    <source>
        <dbReference type="SAM" id="MobiDB-lite"/>
    </source>
</evidence>
<keyword evidence="1" id="KW-0175">Coiled coil</keyword>
<reference evidence="3 4" key="1">
    <citation type="submission" date="2020-06" db="EMBL/GenBank/DDBJ databases">
        <authorList>
            <person name="Li R."/>
            <person name="Bekaert M."/>
        </authorList>
    </citation>
    <scope>NUCLEOTIDE SEQUENCE [LARGE SCALE GENOMIC DNA]</scope>
    <source>
        <strain evidence="4">wild</strain>
    </source>
</reference>
<protein>
    <submittedName>
        <fullName evidence="3">Uncharacterized protein</fullName>
    </submittedName>
</protein>
<evidence type="ECO:0000256" key="1">
    <source>
        <dbReference type="SAM" id="Coils"/>
    </source>
</evidence>
<keyword evidence="4" id="KW-1185">Reference proteome</keyword>
<dbReference type="Proteomes" id="UP000507470">
    <property type="component" value="Unassembled WGS sequence"/>
</dbReference>